<dbReference type="RefSeq" id="WP_121788153.1">
    <property type="nucleotide sequence ID" value="NZ_CP033073.1"/>
</dbReference>
<proteinExistence type="predicted"/>
<evidence type="ECO:0000313" key="2">
    <source>
        <dbReference type="Proteomes" id="UP000268329"/>
    </source>
</evidence>
<keyword evidence="2" id="KW-1185">Reference proteome</keyword>
<gene>
    <name evidence="1" type="ORF">D9753_19465</name>
</gene>
<name>A0A3G2JH66_9ACTN</name>
<dbReference type="AlphaFoldDB" id="A0A3G2JH66"/>
<dbReference type="EMBL" id="CP033073">
    <property type="protein sequence ID" value="AYN40705.1"/>
    <property type="molecule type" value="Genomic_DNA"/>
</dbReference>
<dbReference type="Proteomes" id="UP000268329">
    <property type="component" value="Chromosome"/>
</dbReference>
<organism evidence="1 2">
    <name type="scientific">Streptomyces dangxiongensis</name>
    <dbReference type="NCBI Taxonomy" id="1442032"/>
    <lineage>
        <taxon>Bacteria</taxon>
        <taxon>Bacillati</taxon>
        <taxon>Actinomycetota</taxon>
        <taxon>Actinomycetes</taxon>
        <taxon>Kitasatosporales</taxon>
        <taxon>Streptomycetaceae</taxon>
        <taxon>Streptomyces</taxon>
    </lineage>
</organism>
<reference evidence="1 2" key="1">
    <citation type="submission" date="2018-10" db="EMBL/GenBank/DDBJ databases">
        <title>The genome of Streptomyces dangxiongensis Z022.</title>
        <authorList>
            <person name="Zhang B."/>
        </authorList>
    </citation>
    <scope>NUCLEOTIDE SEQUENCE [LARGE SCALE GENOMIC DNA]</scope>
    <source>
        <strain evidence="1 2">Z022</strain>
    </source>
</reference>
<dbReference type="KEGG" id="sdd:D9753_19465"/>
<sequence length="112" mass="12197">MSDQTLTLDDLAGALRALRLLAMDFGHLPAPDVQVSPLYPDRLSLTFHHGLDDFEVWRQALKIRPEGVIYREQSTGRTRVLNTFTTFAGAVLELTGFSDVDTLTPAAAGGAP</sequence>
<protein>
    <submittedName>
        <fullName evidence="1">Uncharacterized protein</fullName>
    </submittedName>
</protein>
<evidence type="ECO:0000313" key="1">
    <source>
        <dbReference type="EMBL" id="AYN40705.1"/>
    </source>
</evidence>
<accession>A0A3G2JH66</accession>
<dbReference type="OrthoDB" id="3855658at2"/>